<dbReference type="AlphaFoldDB" id="A0A6V7Y9S4"/>
<name>A0A6V7Y9S4_MELEN</name>
<protein>
    <submittedName>
        <fullName evidence="1">Uncharacterized protein</fullName>
    </submittedName>
</protein>
<reference evidence="1 2" key="1">
    <citation type="submission" date="2020-08" db="EMBL/GenBank/DDBJ databases">
        <authorList>
            <person name="Koutsovoulos G."/>
            <person name="Danchin GJ E."/>
        </authorList>
    </citation>
    <scope>NUCLEOTIDE SEQUENCE [LARGE SCALE GENOMIC DNA]</scope>
</reference>
<proteinExistence type="predicted"/>
<comment type="caution">
    <text evidence="1">The sequence shown here is derived from an EMBL/GenBank/DDBJ whole genome shotgun (WGS) entry which is preliminary data.</text>
</comment>
<gene>
    <name evidence="1" type="ORF">MENT_LOCUS62351</name>
</gene>
<dbReference type="EMBL" id="CAJEWN010003672">
    <property type="protein sequence ID" value="CAD2208328.1"/>
    <property type="molecule type" value="Genomic_DNA"/>
</dbReference>
<organism evidence="1 2">
    <name type="scientific">Meloidogyne enterolobii</name>
    <name type="common">Root-knot nematode worm</name>
    <name type="synonym">Meloidogyne mayaguensis</name>
    <dbReference type="NCBI Taxonomy" id="390850"/>
    <lineage>
        <taxon>Eukaryota</taxon>
        <taxon>Metazoa</taxon>
        <taxon>Ecdysozoa</taxon>
        <taxon>Nematoda</taxon>
        <taxon>Chromadorea</taxon>
        <taxon>Rhabditida</taxon>
        <taxon>Tylenchina</taxon>
        <taxon>Tylenchomorpha</taxon>
        <taxon>Tylenchoidea</taxon>
        <taxon>Meloidogynidae</taxon>
        <taxon>Meloidogyninae</taxon>
        <taxon>Meloidogyne</taxon>
    </lineage>
</organism>
<evidence type="ECO:0000313" key="1">
    <source>
        <dbReference type="EMBL" id="CAD2208328.1"/>
    </source>
</evidence>
<dbReference type="Proteomes" id="UP000580250">
    <property type="component" value="Unassembled WGS sequence"/>
</dbReference>
<evidence type="ECO:0000313" key="2">
    <source>
        <dbReference type="Proteomes" id="UP000580250"/>
    </source>
</evidence>
<accession>A0A6V7Y9S4</accession>
<sequence>MKKCSKNQLNGNKKSALQLENKKGTQLKSLLFYKVFDWIVIKPLLTFIANYPNFTSLCFPSIYQKFFCTHVKQPITLSFST</sequence>